<sequence length="128" mass="14550">MSVMWRAAKDECIVGIEKSDQRNAPSFFHSQPSPGCDSLVHESKTHTLSPHVICCVLSDKIPRSPSALQLVSLRRFHRLISRRKSLSMIRCSVDINQMILKIPWHATVCWLQFVGYVEEGDSNKQTSK</sequence>
<organism evidence="1">
    <name type="scientific">Percolomonas cosmopolitus</name>
    <dbReference type="NCBI Taxonomy" id="63605"/>
    <lineage>
        <taxon>Eukaryota</taxon>
        <taxon>Discoba</taxon>
        <taxon>Heterolobosea</taxon>
        <taxon>Tetramitia</taxon>
        <taxon>Eutetramitia</taxon>
        <taxon>Percolomonadidae</taxon>
        <taxon>Percolomonas</taxon>
    </lineage>
</organism>
<protein>
    <submittedName>
        <fullName evidence="1">Uncharacterized protein</fullName>
    </submittedName>
</protein>
<reference evidence="1" key="1">
    <citation type="submission" date="2021-01" db="EMBL/GenBank/DDBJ databases">
        <authorList>
            <person name="Corre E."/>
            <person name="Pelletier E."/>
            <person name="Niang G."/>
            <person name="Scheremetjew M."/>
            <person name="Finn R."/>
            <person name="Kale V."/>
            <person name="Holt S."/>
            <person name="Cochrane G."/>
            <person name="Meng A."/>
            <person name="Brown T."/>
            <person name="Cohen L."/>
        </authorList>
    </citation>
    <scope>NUCLEOTIDE SEQUENCE</scope>
    <source>
        <strain evidence="1">WS</strain>
    </source>
</reference>
<name>A0A7S1PHS1_9EUKA</name>
<evidence type="ECO:0000313" key="1">
    <source>
        <dbReference type="EMBL" id="CAD9082030.1"/>
    </source>
</evidence>
<dbReference type="EMBL" id="HBGD01006352">
    <property type="protein sequence ID" value="CAD9082030.1"/>
    <property type="molecule type" value="Transcribed_RNA"/>
</dbReference>
<gene>
    <name evidence="1" type="ORF">PCOS0759_LOCUS5270</name>
</gene>
<accession>A0A7S1PHS1</accession>
<dbReference type="AlphaFoldDB" id="A0A7S1PHS1"/>
<proteinExistence type="predicted"/>